<dbReference type="PANTHER" id="PTHR34205:SF2">
    <property type="entry name" value="DUF962 DOMAIN-CONTAINING PROTEIN"/>
    <property type="match status" value="1"/>
</dbReference>
<comment type="caution">
    <text evidence="2">The sequence shown here is derived from an EMBL/GenBank/DDBJ whole genome shotgun (WGS) entry which is preliminary data.</text>
</comment>
<reference evidence="2" key="1">
    <citation type="submission" date="2021-06" db="EMBL/GenBank/DDBJ databases">
        <title>Genome Sequence of Mortierella hyaline Strain SCG-10, a Cold-Adapted, Nitrate-Reducing Fungus Isolated from Soil in Minnesota, USA.</title>
        <authorList>
            <person name="Aldossari N."/>
        </authorList>
    </citation>
    <scope>NUCLEOTIDE SEQUENCE</scope>
    <source>
        <strain evidence="2">SCG-10</strain>
    </source>
</reference>
<keyword evidence="1" id="KW-0472">Membrane</keyword>
<evidence type="ECO:0000256" key="1">
    <source>
        <dbReference type="SAM" id="Phobius"/>
    </source>
</evidence>
<protein>
    <recommendedName>
        <fullName evidence="4">DUF962 domain-containing protein</fullName>
    </recommendedName>
</protein>
<keyword evidence="1" id="KW-1133">Transmembrane helix</keyword>
<dbReference type="Proteomes" id="UP000707451">
    <property type="component" value="Unassembled WGS sequence"/>
</dbReference>
<evidence type="ECO:0008006" key="4">
    <source>
        <dbReference type="Google" id="ProtNLM"/>
    </source>
</evidence>
<dbReference type="OrthoDB" id="5511466at2759"/>
<dbReference type="Pfam" id="PF06127">
    <property type="entry name" value="Mpo1-like"/>
    <property type="match status" value="1"/>
</dbReference>
<proteinExistence type="predicted"/>
<evidence type="ECO:0000313" key="2">
    <source>
        <dbReference type="EMBL" id="KAG9064784.1"/>
    </source>
</evidence>
<keyword evidence="3" id="KW-1185">Reference proteome</keyword>
<feature type="transmembrane region" description="Helical" evidence="1">
    <location>
        <begin position="70"/>
        <end position="89"/>
    </location>
</feature>
<name>A0A9P7XRS4_9FUNG</name>
<accession>A0A9P7XRS4</accession>
<dbReference type="EMBL" id="JAHRHY010000013">
    <property type="protein sequence ID" value="KAG9064784.1"/>
    <property type="molecule type" value="Genomic_DNA"/>
</dbReference>
<dbReference type="PANTHER" id="PTHR34205">
    <property type="entry name" value="TRANSMEMBRANE PROTEIN"/>
    <property type="match status" value="1"/>
</dbReference>
<dbReference type="AlphaFoldDB" id="A0A9P7XRS4"/>
<keyword evidence="1" id="KW-0812">Transmembrane</keyword>
<sequence>MAVQKLNKEIANHNYSKRAYKTEGYKSFEDFYPYYLSEHCNTINRRLHLVGTTNVVGILAYLILTKQHKFWWITLIQGYGFAWIGHFIFEKNKPATFKHPIYSLMGDWKMWFEGSAGEKQWNSGP</sequence>
<gene>
    <name evidence="2" type="ORF">KI688_003043</name>
</gene>
<evidence type="ECO:0000313" key="3">
    <source>
        <dbReference type="Proteomes" id="UP000707451"/>
    </source>
</evidence>
<dbReference type="InterPro" id="IPR009305">
    <property type="entry name" value="Mpo1-like"/>
</dbReference>
<organism evidence="2 3">
    <name type="scientific">Linnemannia hyalina</name>
    <dbReference type="NCBI Taxonomy" id="64524"/>
    <lineage>
        <taxon>Eukaryota</taxon>
        <taxon>Fungi</taxon>
        <taxon>Fungi incertae sedis</taxon>
        <taxon>Mucoromycota</taxon>
        <taxon>Mortierellomycotina</taxon>
        <taxon>Mortierellomycetes</taxon>
        <taxon>Mortierellales</taxon>
        <taxon>Mortierellaceae</taxon>
        <taxon>Linnemannia</taxon>
    </lineage>
</organism>
<feature type="transmembrane region" description="Helical" evidence="1">
    <location>
        <begin position="47"/>
        <end position="64"/>
    </location>
</feature>